<protein>
    <recommendedName>
        <fullName evidence="3">Secretion system C-terminal sorting domain-containing protein</fullName>
    </recommendedName>
</protein>
<proteinExistence type="predicted"/>
<sequence length="541" mass="58677">MKHMKTIFTLFALFIISASYAQWTDETNVNTLVAESEATDMQSIGTSAGSTYVISWKTVPAPTNFELRLQILDPDGNSTLGADGVLISDQIPMSTFTVQWNLALDEADNLYLSLTGTGAGNPAYVFKIDPDGNQLWGENGVNVGSGYSVTVLPLSAGGAIVSWLASSGAVMQKYDETGTALWADTQPIALSSGPTAPGNFFELANGEYIAVFHALIGGINSNLYAQRYDVDGNSVWTEATQISNKQTAFNRAYRGVQDGDVVYMGYFGVADNRFDSYLQRINADGTLPWGINGSDFDTSNTNFEMNTDIAFSEGADHIWSICTYSNTSQSEVGEFVQKFDKDSGARLLTDTAKIVFPIGEQKTHEGQLQLKNGTPLFLIEESALGEVPTSLHAVELDANGDFVNSEEPTTPIATFEASKSRVQFTKFVDGQSVAVFVEDKGDGVKMYAQNFGEVTLSVESFDKVKASILFNNPVTDVIHVKSESQITEISLYNMLGQKIMNVYFQELGEVRVPLSSLSSGQYIMNVTTAAGVVQGLRVLKQ</sequence>
<keyword evidence="5" id="KW-1185">Reference proteome</keyword>
<feature type="domain" description="Secretion system C-terminal sorting" evidence="3">
    <location>
        <begin position="472"/>
        <end position="531"/>
    </location>
</feature>
<accession>A0A167IIQ9</accession>
<evidence type="ECO:0000256" key="2">
    <source>
        <dbReference type="SAM" id="SignalP"/>
    </source>
</evidence>
<reference evidence="4 5" key="1">
    <citation type="submission" date="2016-02" db="EMBL/GenBank/DDBJ databases">
        <title>Ulvibacter sp. LPB0005, isolated from Thais luteostoma.</title>
        <authorList>
            <person name="Shin S.-K."/>
            <person name="Yi H."/>
        </authorList>
    </citation>
    <scope>NUCLEOTIDE SEQUENCE [LARGE SCALE GENOMIC DNA]</scope>
    <source>
        <strain evidence="4 5">LPB0005</strain>
    </source>
</reference>
<evidence type="ECO:0000313" key="4">
    <source>
        <dbReference type="EMBL" id="OAB79693.1"/>
    </source>
</evidence>
<evidence type="ECO:0000313" key="5">
    <source>
        <dbReference type="Proteomes" id="UP000077013"/>
    </source>
</evidence>
<name>A0A167IIQ9_9FLAO</name>
<dbReference type="InterPro" id="IPR026444">
    <property type="entry name" value="Secre_tail"/>
</dbReference>
<gene>
    <name evidence="4" type="ORF">ULVI_02800</name>
</gene>
<comment type="caution">
    <text evidence="4">The sequence shown here is derived from an EMBL/GenBank/DDBJ whole genome shotgun (WGS) entry which is preliminary data.</text>
</comment>
<keyword evidence="1 2" id="KW-0732">Signal</keyword>
<dbReference type="NCBIfam" id="TIGR04183">
    <property type="entry name" value="Por_Secre_tail"/>
    <property type="match status" value="1"/>
</dbReference>
<dbReference type="Proteomes" id="UP000077013">
    <property type="component" value="Unassembled WGS sequence"/>
</dbReference>
<dbReference type="AlphaFoldDB" id="A0A167IIQ9"/>
<dbReference type="STRING" id="1763537.ULVI_02800"/>
<feature type="signal peptide" evidence="2">
    <location>
        <begin position="1"/>
        <end position="21"/>
    </location>
</feature>
<dbReference type="OrthoDB" id="1267911at2"/>
<evidence type="ECO:0000256" key="1">
    <source>
        <dbReference type="ARBA" id="ARBA00022729"/>
    </source>
</evidence>
<dbReference type="Pfam" id="PF18962">
    <property type="entry name" value="Por_Secre_tail"/>
    <property type="match status" value="1"/>
</dbReference>
<feature type="chain" id="PRO_5007888217" description="Secretion system C-terminal sorting domain-containing protein" evidence="2">
    <location>
        <begin position="22"/>
        <end position="541"/>
    </location>
</feature>
<dbReference type="EMBL" id="LRXL01000026">
    <property type="protein sequence ID" value="OAB79693.1"/>
    <property type="molecule type" value="Genomic_DNA"/>
</dbReference>
<organism evidence="4 5">
    <name type="scientific">Cochleicola gelatinilyticus</name>
    <dbReference type="NCBI Taxonomy" id="1763537"/>
    <lineage>
        <taxon>Bacteria</taxon>
        <taxon>Pseudomonadati</taxon>
        <taxon>Bacteroidota</taxon>
        <taxon>Flavobacteriia</taxon>
        <taxon>Flavobacteriales</taxon>
        <taxon>Flavobacteriaceae</taxon>
        <taxon>Cochleicola</taxon>
    </lineage>
</organism>
<evidence type="ECO:0000259" key="3">
    <source>
        <dbReference type="Pfam" id="PF18962"/>
    </source>
</evidence>